<comment type="caution">
    <text evidence="1">The sequence shown here is derived from an EMBL/GenBank/DDBJ whole genome shotgun (WGS) entry which is preliminary data.</text>
</comment>
<dbReference type="EMBL" id="JAHLJV010000121">
    <property type="protein sequence ID" value="KAK1569833.1"/>
    <property type="molecule type" value="Genomic_DNA"/>
</dbReference>
<reference evidence="1" key="1">
    <citation type="submission" date="2021-06" db="EMBL/GenBank/DDBJ databases">
        <title>Comparative genomics, transcriptomics and evolutionary studies reveal genomic signatures of adaptation to plant cell wall in hemibiotrophic fungi.</title>
        <authorList>
            <consortium name="DOE Joint Genome Institute"/>
            <person name="Baroncelli R."/>
            <person name="Diaz J.F."/>
            <person name="Benocci T."/>
            <person name="Peng M."/>
            <person name="Battaglia E."/>
            <person name="Haridas S."/>
            <person name="Andreopoulos W."/>
            <person name="Labutti K."/>
            <person name="Pangilinan J."/>
            <person name="Floch G.L."/>
            <person name="Makela M.R."/>
            <person name="Henrissat B."/>
            <person name="Grigoriev I.V."/>
            <person name="Crouch J.A."/>
            <person name="De Vries R.P."/>
            <person name="Sukno S.A."/>
            <person name="Thon M.R."/>
        </authorList>
    </citation>
    <scope>NUCLEOTIDE SEQUENCE</scope>
    <source>
        <strain evidence="1">CBS 125086</strain>
    </source>
</reference>
<gene>
    <name evidence="1" type="ORF">LY79DRAFT_66246</name>
</gene>
<evidence type="ECO:0000313" key="2">
    <source>
        <dbReference type="Proteomes" id="UP001230504"/>
    </source>
</evidence>
<accession>A0AAD8PL72</accession>
<proteinExistence type="predicted"/>
<dbReference type="Proteomes" id="UP001230504">
    <property type="component" value="Unassembled WGS sequence"/>
</dbReference>
<name>A0AAD8PL72_9PEZI</name>
<keyword evidence="2" id="KW-1185">Reference proteome</keyword>
<dbReference type="GeneID" id="85447055"/>
<dbReference type="RefSeq" id="XP_060408031.1">
    <property type="nucleotide sequence ID" value="XM_060562815.1"/>
</dbReference>
<sequence>MGRHDDGTDGCRRGYGKHGFRTLCLSPTTTTHLSSAPIPLHCNFGAPYRPLPGSLRRPLPQFPYLSHISHACPLSIWHSRFGRMSSFRKETHLVGTSMPFVCTSMYLRACCSHVQQHPNRPISGHLCMNQGAISVVVDVPPGGDSPLQSQLAEGNGRMACRYTVSDLWYTSPWVSPIGKLGVAESPRTKKKREQLWYLSRASERAGGGRRRGKAHRHMRASRVSSSLMDGRRICRVLIISMI</sequence>
<dbReference type="AlphaFoldDB" id="A0AAD8PL72"/>
<protein>
    <submittedName>
        <fullName evidence="1">Uncharacterized protein</fullName>
    </submittedName>
</protein>
<organism evidence="1 2">
    <name type="scientific">Colletotrichum navitas</name>
    <dbReference type="NCBI Taxonomy" id="681940"/>
    <lineage>
        <taxon>Eukaryota</taxon>
        <taxon>Fungi</taxon>
        <taxon>Dikarya</taxon>
        <taxon>Ascomycota</taxon>
        <taxon>Pezizomycotina</taxon>
        <taxon>Sordariomycetes</taxon>
        <taxon>Hypocreomycetidae</taxon>
        <taxon>Glomerellales</taxon>
        <taxon>Glomerellaceae</taxon>
        <taxon>Colletotrichum</taxon>
        <taxon>Colletotrichum graminicola species complex</taxon>
    </lineage>
</organism>
<evidence type="ECO:0000313" key="1">
    <source>
        <dbReference type="EMBL" id="KAK1569833.1"/>
    </source>
</evidence>